<evidence type="ECO:0000256" key="4">
    <source>
        <dbReference type="ARBA" id="ARBA00023235"/>
    </source>
</evidence>
<organism evidence="10">
    <name type="scientific">freshwater metagenome</name>
    <dbReference type="NCBI Taxonomy" id="449393"/>
    <lineage>
        <taxon>unclassified sequences</taxon>
        <taxon>metagenomes</taxon>
        <taxon>ecological metagenomes</taxon>
    </lineage>
</organism>
<dbReference type="Pfam" id="PF00254">
    <property type="entry name" value="FKBP_C"/>
    <property type="match status" value="1"/>
</dbReference>
<comment type="catalytic activity">
    <reaction evidence="1">
        <text>[protein]-peptidylproline (omega=180) = [protein]-peptidylproline (omega=0)</text>
        <dbReference type="Rhea" id="RHEA:16237"/>
        <dbReference type="Rhea" id="RHEA-COMP:10747"/>
        <dbReference type="Rhea" id="RHEA-COMP:10748"/>
        <dbReference type="ChEBI" id="CHEBI:83833"/>
        <dbReference type="ChEBI" id="CHEBI:83834"/>
        <dbReference type="EC" id="5.2.1.8"/>
    </reaction>
</comment>
<dbReference type="PANTHER" id="PTHR43811">
    <property type="entry name" value="FKBP-TYPE PEPTIDYL-PROLYL CIS-TRANS ISOMERASE FKPA"/>
    <property type="match status" value="1"/>
</dbReference>
<evidence type="ECO:0000313" key="10">
    <source>
        <dbReference type="EMBL" id="CAB5076675.1"/>
    </source>
</evidence>
<protein>
    <recommendedName>
        <fullName evidence="2">peptidylprolyl isomerase</fullName>
        <ecNumber evidence="2">5.2.1.8</ecNumber>
    </recommendedName>
</protein>
<evidence type="ECO:0000256" key="1">
    <source>
        <dbReference type="ARBA" id="ARBA00000971"/>
    </source>
</evidence>
<dbReference type="PROSITE" id="PS50059">
    <property type="entry name" value="FKBP_PPIASE"/>
    <property type="match status" value="1"/>
</dbReference>
<dbReference type="EMBL" id="CAFBNJ010000009">
    <property type="protein sequence ID" value="CAB4942565.1"/>
    <property type="molecule type" value="Genomic_DNA"/>
</dbReference>
<dbReference type="EC" id="5.2.1.8" evidence="2"/>
<dbReference type="EMBL" id="CAFAAM010000189">
    <property type="protein sequence ID" value="CAB4812929.1"/>
    <property type="molecule type" value="Genomic_DNA"/>
</dbReference>
<dbReference type="InterPro" id="IPR001179">
    <property type="entry name" value="PPIase_FKBP_dom"/>
</dbReference>
<gene>
    <name evidence="7" type="ORF">UFOPK3010_01264</name>
    <name evidence="8" type="ORF">UFOPK3785_00300</name>
    <name evidence="9" type="ORF">UFOPK3927_01458</name>
    <name evidence="6" type="ORF">UFOPK4201_00280</name>
    <name evidence="10" type="ORF">UFOPK4371_00800</name>
</gene>
<proteinExistence type="predicted"/>
<dbReference type="AlphaFoldDB" id="A0A6J7VDP0"/>
<dbReference type="PANTHER" id="PTHR43811:SF19">
    <property type="entry name" value="39 KDA FK506-BINDING NUCLEAR PROTEIN"/>
    <property type="match status" value="1"/>
</dbReference>
<feature type="domain" description="PPIase FKBP-type" evidence="5">
    <location>
        <begin position="256"/>
        <end position="345"/>
    </location>
</feature>
<name>A0A6J7VDP0_9ZZZZ</name>
<dbReference type="InterPro" id="IPR046357">
    <property type="entry name" value="PPIase_dom_sf"/>
</dbReference>
<dbReference type="GO" id="GO:0003755">
    <property type="term" value="F:peptidyl-prolyl cis-trans isomerase activity"/>
    <property type="evidence" value="ECO:0007669"/>
    <property type="project" value="UniProtKB-KW"/>
</dbReference>
<evidence type="ECO:0000313" key="6">
    <source>
        <dbReference type="EMBL" id="CAB4370546.1"/>
    </source>
</evidence>
<dbReference type="EMBL" id="CAEUNJ010000008">
    <property type="protein sequence ID" value="CAB4370546.1"/>
    <property type="molecule type" value="Genomic_DNA"/>
</dbReference>
<sequence>MTKPFSRRQFSIDPGLADIHPAPMVREMNSLTSPRRAPRWIAAGIFAVSLALVPALVACGSSKSKDSSSSSTMPDVHTKSLKNVKVTGDVGSKPTVKFDAAFAGDSEEHIVLVPGSGDEIKAGQRVTADYVAISGNDGSELDTTYGKTPQHIILDEKSLLTPVYDAMVGQKVGARVLVSADLTSAQQTWIIFVFDLTGVQDVPTSATGTPVTPPAGLPVVTIVNGVPTITAPTGTPPAGLVTQVLIKGNGPVITAGQTVLMQYTGMIWASGKIFDSSWGSGAVDFPVGAGQVIPGFDEGLVGQTIGSRILLIIPPDKGYGTDGNTQAGIAGTDTLIFVVDLLLAS</sequence>
<dbReference type="SUPFAM" id="SSF54534">
    <property type="entry name" value="FKBP-like"/>
    <property type="match status" value="2"/>
</dbReference>
<evidence type="ECO:0000313" key="8">
    <source>
        <dbReference type="EMBL" id="CAB4942565.1"/>
    </source>
</evidence>
<evidence type="ECO:0000256" key="2">
    <source>
        <dbReference type="ARBA" id="ARBA00013194"/>
    </source>
</evidence>
<dbReference type="Gene3D" id="3.10.50.40">
    <property type="match status" value="2"/>
</dbReference>
<evidence type="ECO:0000313" key="7">
    <source>
        <dbReference type="EMBL" id="CAB4812929.1"/>
    </source>
</evidence>
<evidence type="ECO:0000259" key="5">
    <source>
        <dbReference type="PROSITE" id="PS50059"/>
    </source>
</evidence>
<reference evidence="10" key="1">
    <citation type="submission" date="2020-05" db="EMBL/GenBank/DDBJ databases">
        <authorList>
            <person name="Chiriac C."/>
            <person name="Salcher M."/>
            <person name="Ghai R."/>
            <person name="Kavagutti S V."/>
        </authorList>
    </citation>
    <scope>NUCLEOTIDE SEQUENCE</scope>
</reference>
<keyword evidence="3" id="KW-0697">Rotamase</keyword>
<evidence type="ECO:0000256" key="3">
    <source>
        <dbReference type="ARBA" id="ARBA00023110"/>
    </source>
</evidence>
<dbReference type="EMBL" id="CAFBOK010000192">
    <property type="protein sequence ID" value="CAB4993804.1"/>
    <property type="molecule type" value="Genomic_DNA"/>
</dbReference>
<evidence type="ECO:0000313" key="9">
    <source>
        <dbReference type="EMBL" id="CAB4993804.1"/>
    </source>
</evidence>
<dbReference type="EMBL" id="CAFBRD010000034">
    <property type="protein sequence ID" value="CAB5076675.1"/>
    <property type="molecule type" value="Genomic_DNA"/>
</dbReference>
<keyword evidence="4" id="KW-0413">Isomerase</keyword>
<accession>A0A6J7VDP0</accession>